<evidence type="ECO:0000313" key="3">
    <source>
        <dbReference type="Proteomes" id="UP000176867"/>
    </source>
</evidence>
<keyword evidence="1" id="KW-0812">Transmembrane</keyword>
<proteinExistence type="predicted"/>
<evidence type="ECO:0000313" key="2">
    <source>
        <dbReference type="EMBL" id="OGG92792.1"/>
    </source>
</evidence>
<keyword evidence="1" id="KW-0472">Membrane</keyword>
<name>A0A1F6G3U2_9BACT</name>
<dbReference type="EMBL" id="MFMU01000020">
    <property type="protein sequence ID" value="OGG92792.1"/>
    <property type="molecule type" value="Genomic_DNA"/>
</dbReference>
<reference evidence="2 3" key="1">
    <citation type="journal article" date="2016" name="Nat. Commun.">
        <title>Thousands of microbial genomes shed light on interconnected biogeochemical processes in an aquifer system.</title>
        <authorList>
            <person name="Anantharaman K."/>
            <person name="Brown C.T."/>
            <person name="Hug L.A."/>
            <person name="Sharon I."/>
            <person name="Castelle C.J."/>
            <person name="Probst A.J."/>
            <person name="Thomas B.C."/>
            <person name="Singh A."/>
            <person name="Wilkins M.J."/>
            <person name="Karaoz U."/>
            <person name="Brodie E.L."/>
            <person name="Williams K.H."/>
            <person name="Hubbard S.S."/>
            <person name="Banfield J.F."/>
        </authorList>
    </citation>
    <scope>NUCLEOTIDE SEQUENCE [LARGE SCALE GENOMIC DNA]</scope>
</reference>
<evidence type="ECO:0000256" key="1">
    <source>
        <dbReference type="SAM" id="Phobius"/>
    </source>
</evidence>
<dbReference type="Proteomes" id="UP000176867">
    <property type="component" value="Unassembled WGS sequence"/>
</dbReference>
<organism evidence="2 3">
    <name type="scientific">Candidatus Kaiserbacteria bacterium RIFOXYD1_FULL_47_14</name>
    <dbReference type="NCBI Taxonomy" id="1798533"/>
    <lineage>
        <taxon>Bacteria</taxon>
        <taxon>Candidatus Kaiseribacteriota</taxon>
    </lineage>
</organism>
<accession>A0A1F6G3U2</accession>
<comment type="caution">
    <text evidence="2">The sequence shown here is derived from an EMBL/GenBank/DDBJ whole genome shotgun (WGS) entry which is preliminary data.</text>
</comment>
<dbReference type="AlphaFoldDB" id="A0A1F6G3U2"/>
<dbReference type="STRING" id="1798533.A2609_03295"/>
<keyword evidence="1" id="KW-1133">Transmembrane helix</keyword>
<gene>
    <name evidence="2" type="ORF">A2609_03295</name>
</gene>
<sequence length="81" mass="8826">MMRGFLTFLVFISVIFFPWPLTAVLSLASSFLIPFLPLAVGLFSDTLYYTSGLPLFTLCGSLATGAVLFVRSRLKTGSIGR</sequence>
<feature type="transmembrane region" description="Helical" evidence="1">
    <location>
        <begin position="47"/>
        <end position="70"/>
    </location>
</feature>
<protein>
    <submittedName>
        <fullName evidence="2">Uncharacterized protein</fullName>
    </submittedName>
</protein>